<keyword evidence="3" id="KW-1185">Reference proteome</keyword>
<reference evidence="1 3" key="1">
    <citation type="journal article" date="2021" name="Microbiol. Spectr.">
        <title>A Single Bacterium Capable of Oxidation and Reduction of Iron at Circumneutral pH.</title>
        <authorList>
            <person name="Kato S."/>
            <person name="Ohkuma M."/>
        </authorList>
    </citation>
    <scope>NUCLEOTIDE SEQUENCE [LARGE SCALE GENOMIC DNA]</scope>
    <source>
        <strain evidence="1 3">MIZ03</strain>
    </source>
</reference>
<evidence type="ECO:0000313" key="1">
    <source>
        <dbReference type="EMBL" id="BCO27278.1"/>
    </source>
</evidence>
<proteinExistence type="predicted"/>
<accession>A0ABM7MM42</accession>
<evidence type="ECO:0000313" key="2">
    <source>
        <dbReference type="EMBL" id="BCO29437.1"/>
    </source>
</evidence>
<name>A0ABM7MM42_9BURK</name>
<dbReference type="EMBL" id="AP024238">
    <property type="protein sequence ID" value="BCO29437.1"/>
    <property type="molecule type" value="Genomic_DNA"/>
</dbReference>
<protein>
    <submittedName>
        <fullName evidence="1">Uncharacterized protein</fullName>
    </submittedName>
</protein>
<dbReference type="EMBL" id="AP024238">
    <property type="protein sequence ID" value="BCO27278.1"/>
    <property type="molecule type" value="Genomic_DNA"/>
</dbReference>
<evidence type="ECO:0000313" key="3">
    <source>
        <dbReference type="Proteomes" id="UP000824366"/>
    </source>
</evidence>
<gene>
    <name evidence="1" type="ORF">MIZ03_2166</name>
    <name evidence="2" type="ORF">MIZ03_4360</name>
</gene>
<sequence>MPQSQHGCSDWPLLMTLIPIKAGDMQVNLHSPEDKGNDPQPTRFIC</sequence>
<organism evidence="1 3">
    <name type="scientific">Rhodoferax lithotrophicus</name>
    <dbReference type="NCBI Taxonomy" id="2798804"/>
    <lineage>
        <taxon>Bacteria</taxon>
        <taxon>Pseudomonadati</taxon>
        <taxon>Pseudomonadota</taxon>
        <taxon>Betaproteobacteria</taxon>
        <taxon>Burkholderiales</taxon>
        <taxon>Comamonadaceae</taxon>
        <taxon>Rhodoferax</taxon>
    </lineage>
</organism>
<dbReference type="Proteomes" id="UP000824366">
    <property type="component" value="Chromosome"/>
</dbReference>